<evidence type="ECO:0000256" key="1">
    <source>
        <dbReference type="ARBA" id="ARBA00001933"/>
    </source>
</evidence>
<dbReference type="InterPro" id="IPR036052">
    <property type="entry name" value="TrpB-like_PALP_sf"/>
</dbReference>
<keyword evidence="5" id="KW-1185">Reference proteome</keyword>
<comment type="caution">
    <text evidence="4">The sequence shown here is derived from an EMBL/GenBank/DDBJ whole genome shotgun (WGS) entry which is preliminary data.</text>
</comment>
<dbReference type="Proteomes" id="UP000037020">
    <property type="component" value="Unassembled WGS sequence"/>
</dbReference>
<feature type="domain" description="Tryptophan synthase beta chain-like PALP" evidence="3">
    <location>
        <begin position="2"/>
        <end position="168"/>
    </location>
</feature>
<reference evidence="4 5" key="1">
    <citation type="submission" date="2015-07" db="EMBL/GenBank/DDBJ databases">
        <authorList>
            <person name="Ju K.-S."/>
            <person name="Doroghazi J.R."/>
            <person name="Metcalf W.W."/>
        </authorList>
    </citation>
    <scope>NUCLEOTIDE SEQUENCE [LARGE SCALE GENOMIC DNA]</scope>
    <source>
        <strain evidence="4 5">NRRL B-3589</strain>
    </source>
</reference>
<dbReference type="Pfam" id="PF00291">
    <property type="entry name" value="PALP"/>
    <property type="match status" value="1"/>
</dbReference>
<sequence>PPAGGNAYANEGYKSVAYEIARDFGERIGAVVVPTCRADLLAGIGRGFRELRAAGLVSRTPRLVAAEPATGAPYTAALARTGRSAQEHTTVERGPSPAFSLGESRPVWQGLDALWRSAGHAVAVPTEEFMAEHRALGAQGLFVEPSSAVGVAAGRRWAYEHGEPVVVIGTATGLKDIASVPAGKAEERVPEVTRLTA</sequence>
<feature type="non-terminal residue" evidence="4">
    <location>
        <position position="1"/>
    </location>
</feature>
<keyword evidence="2" id="KW-0663">Pyridoxal phosphate</keyword>
<accession>A0ABR5JCS2</accession>
<organism evidence="4 5">
    <name type="scientific">Streptomyces varsoviensis</name>
    <dbReference type="NCBI Taxonomy" id="67373"/>
    <lineage>
        <taxon>Bacteria</taxon>
        <taxon>Bacillati</taxon>
        <taxon>Actinomycetota</taxon>
        <taxon>Actinomycetes</taxon>
        <taxon>Kitasatosporales</taxon>
        <taxon>Streptomycetaceae</taxon>
        <taxon>Streptomyces</taxon>
    </lineage>
</organism>
<dbReference type="SUPFAM" id="SSF53686">
    <property type="entry name" value="Tryptophan synthase beta subunit-like PLP-dependent enzymes"/>
    <property type="match status" value="1"/>
</dbReference>
<evidence type="ECO:0000256" key="2">
    <source>
        <dbReference type="ARBA" id="ARBA00022898"/>
    </source>
</evidence>
<evidence type="ECO:0000313" key="4">
    <source>
        <dbReference type="EMBL" id="KOG91249.1"/>
    </source>
</evidence>
<gene>
    <name evidence="4" type="ORF">ADK38_04220</name>
</gene>
<evidence type="ECO:0000313" key="5">
    <source>
        <dbReference type="Proteomes" id="UP000037020"/>
    </source>
</evidence>
<dbReference type="InterPro" id="IPR001926">
    <property type="entry name" value="TrpB-like_PALP"/>
</dbReference>
<evidence type="ECO:0000259" key="3">
    <source>
        <dbReference type="Pfam" id="PF00291"/>
    </source>
</evidence>
<protein>
    <submittedName>
        <fullName evidence="4">Pyridoxal-5'-phosphate-dependent protein subunit beta</fullName>
    </submittedName>
</protein>
<proteinExistence type="predicted"/>
<dbReference type="Gene3D" id="3.40.50.1100">
    <property type="match status" value="1"/>
</dbReference>
<comment type="cofactor">
    <cofactor evidence="1">
        <name>pyridoxal 5'-phosphate</name>
        <dbReference type="ChEBI" id="CHEBI:597326"/>
    </cofactor>
</comment>
<name>A0ABR5JCS2_9ACTN</name>
<dbReference type="EMBL" id="LGUT01000343">
    <property type="protein sequence ID" value="KOG91249.1"/>
    <property type="molecule type" value="Genomic_DNA"/>
</dbReference>